<dbReference type="RefSeq" id="WP_005970467.1">
    <property type="nucleotide sequence ID" value="NZ_GG665892.1"/>
</dbReference>
<gene>
    <name evidence="1" type="ORF">FUSPEROL_00073</name>
</gene>
<organism evidence="1 2">
    <name type="scientific">Fusobacterium periodonticum ATCC 33693</name>
    <dbReference type="NCBI Taxonomy" id="546275"/>
    <lineage>
        <taxon>Bacteria</taxon>
        <taxon>Fusobacteriati</taxon>
        <taxon>Fusobacteriota</taxon>
        <taxon>Fusobacteriia</taxon>
        <taxon>Fusobacteriales</taxon>
        <taxon>Fusobacteriaceae</taxon>
        <taxon>Fusobacterium</taxon>
    </lineage>
</organism>
<evidence type="ECO:0000313" key="1">
    <source>
        <dbReference type="EMBL" id="EFE87964.1"/>
    </source>
</evidence>
<sequence>MIDLPGKDSKKSVQQTMKILGDVFQEKEKANEVINFIDKQYLLIEKI</sequence>
<dbReference type="HOGENOM" id="CLU_3168455_0_0_0"/>
<dbReference type="EMBL" id="ACJY01000018">
    <property type="protein sequence ID" value="EFE87964.1"/>
    <property type="molecule type" value="Genomic_DNA"/>
</dbReference>
<dbReference type="Proteomes" id="UP000003748">
    <property type="component" value="Unassembled WGS sequence"/>
</dbReference>
<protein>
    <submittedName>
        <fullName evidence="1">Uncharacterized protein</fullName>
    </submittedName>
</protein>
<evidence type="ECO:0000313" key="2">
    <source>
        <dbReference type="Proteomes" id="UP000003748"/>
    </source>
</evidence>
<reference evidence="1 2" key="1">
    <citation type="submission" date="2010-02" db="EMBL/GenBank/DDBJ databases">
        <authorList>
            <person name="Weinstock G."/>
            <person name="Sodergren E."/>
            <person name="Clifton S."/>
            <person name="Fulton L."/>
            <person name="Fulton B."/>
            <person name="Courtney L."/>
            <person name="Fronick C."/>
            <person name="Harrison M."/>
            <person name="Strong C."/>
            <person name="Farmer C."/>
            <person name="Delahaunty K."/>
            <person name="Markovic C."/>
            <person name="Hall O."/>
            <person name="Minx P."/>
            <person name="Tomlinson C."/>
            <person name="Mitreva M."/>
            <person name="Nelson J."/>
            <person name="Hou S."/>
            <person name="Wollam A."/>
            <person name="Pepin K.H."/>
            <person name="Johnson M."/>
            <person name="Bhonagiri V."/>
            <person name="Zhang X."/>
            <person name="Suruliraj S."/>
            <person name="Warren W."/>
            <person name="Chinwalla A."/>
            <person name="Mardis E.R."/>
            <person name="Wilson R.K."/>
        </authorList>
    </citation>
    <scope>NUCLEOTIDE SEQUENCE [LARGE SCALE GENOMIC DNA]</scope>
    <source>
        <strain evidence="1 2">ATCC 33693</strain>
    </source>
</reference>
<comment type="caution">
    <text evidence="1">The sequence shown here is derived from an EMBL/GenBank/DDBJ whole genome shotgun (WGS) entry which is preliminary data.</text>
</comment>
<name>D4CRR5_9FUSO</name>
<dbReference type="AlphaFoldDB" id="D4CRR5"/>
<dbReference type="STRING" id="546275.FUSPEROL_00073"/>
<proteinExistence type="predicted"/>
<dbReference type="GeneID" id="78420865"/>
<accession>D4CRR5</accession>
<dbReference type="Gene3D" id="3.40.50.1980">
    <property type="entry name" value="Nitrogenase molybdenum iron protein domain"/>
    <property type="match status" value="1"/>
</dbReference>